<evidence type="ECO:0000313" key="1">
    <source>
        <dbReference type="EMBL" id="EQD29473.1"/>
    </source>
</evidence>
<dbReference type="PANTHER" id="PTHR40455:SF1">
    <property type="entry name" value="ANTITOXIN HIGA"/>
    <property type="match status" value="1"/>
</dbReference>
<dbReference type="AlphaFoldDB" id="T0Y8J9"/>
<proteinExistence type="predicted"/>
<protein>
    <submittedName>
        <fullName evidence="1">Regulator with HTH domain protein</fullName>
    </submittedName>
</protein>
<reference evidence="1" key="2">
    <citation type="journal article" date="2014" name="ISME J.">
        <title>Microbial stratification in low pH oxic and suboxic macroscopic growths along an acid mine drainage.</title>
        <authorList>
            <person name="Mendez-Garcia C."/>
            <person name="Mesa V."/>
            <person name="Sprenger R.R."/>
            <person name="Richter M."/>
            <person name="Diez M.S."/>
            <person name="Solano J."/>
            <person name="Bargiela R."/>
            <person name="Golyshina O.V."/>
            <person name="Manteca A."/>
            <person name="Ramos J.L."/>
            <person name="Gallego J.R."/>
            <person name="Llorente I."/>
            <person name="Martins Dos Santos V.A."/>
            <person name="Jensen O.N."/>
            <person name="Pelaez A.I."/>
            <person name="Sanchez J."/>
            <person name="Ferrer M."/>
        </authorList>
    </citation>
    <scope>NUCLEOTIDE SEQUENCE</scope>
</reference>
<name>T0Y8J9_9ZZZZ</name>
<dbReference type="PANTHER" id="PTHR40455">
    <property type="entry name" value="ANTITOXIN HIGA"/>
    <property type="match status" value="1"/>
</dbReference>
<comment type="caution">
    <text evidence="1">The sequence shown here is derived from an EMBL/GenBank/DDBJ whole genome shotgun (WGS) entry which is preliminary data.</text>
</comment>
<reference evidence="1" key="1">
    <citation type="submission" date="2013-08" db="EMBL/GenBank/DDBJ databases">
        <authorList>
            <person name="Mendez C."/>
            <person name="Richter M."/>
            <person name="Ferrer M."/>
            <person name="Sanchez J."/>
        </authorList>
    </citation>
    <scope>NUCLEOTIDE SEQUENCE</scope>
</reference>
<dbReference type="InterPro" id="IPR010982">
    <property type="entry name" value="Lambda_DNA-bd_dom_sf"/>
</dbReference>
<gene>
    <name evidence="1" type="ORF">B1A_20693</name>
</gene>
<dbReference type="InterPro" id="IPR001387">
    <property type="entry name" value="Cro/C1-type_HTH"/>
</dbReference>
<dbReference type="GO" id="GO:0006355">
    <property type="term" value="P:regulation of DNA-templated transcription"/>
    <property type="evidence" value="ECO:0007669"/>
    <property type="project" value="InterPro"/>
</dbReference>
<sequence length="135" mass="14372">MNARLDAALAHWSYIAPLLTVPVNDADHKMLVESLDAILDAGGADESNPLAGLAAMVGDLVADYEARHYPMPVAMSPVEALAFLMAQHGLRQSDLPEVGNQAKVSEILSGKRKINLRHARALAGRFGVGIEVFTG</sequence>
<dbReference type="GO" id="GO:0001046">
    <property type="term" value="F:core promoter sequence-specific DNA binding"/>
    <property type="evidence" value="ECO:0007669"/>
    <property type="project" value="TreeGrafter"/>
</dbReference>
<organism evidence="1">
    <name type="scientific">mine drainage metagenome</name>
    <dbReference type="NCBI Taxonomy" id="410659"/>
    <lineage>
        <taxon>unclassified sequences</taxon>
        <taxon>metagenomes</taxon>
        <taxon>ecological metagenomes</taxon>
    </lineage>
</organism>
<dbReference type="InterPro" id="IPR039060">
    <property type="entry name" value="Antitox_HigA"/>
</dbReference>
<dbReference type="CDD" id="cd00093">
    <property type="entry name" value="HTH_XRE"/>
    <property type="match status" value="1"/>
</dbReference>
<dbReference type="EMBL" id="AUZX01015277">
    <property type="protein sequence ID" value="EQD29473.1"/>
    <property type="molecule type" value="Genomic_DNA"/>
</dbReference>
<dbReference type="SUPFAM" id="SSF47413">
    <property type="entry name" value="lambda repressor-like DNA-binding domains"/>
    <property type="match status" value="1"/>
</dbReference>
<accession>T0Y8J9</accession>